<gene>
    <name evidence="1" type="ORF">METZ01_LOCUS200947</name>
</gene>
<organism evidence="1">
    <name type="scientific">marine metagenome</name>
    <dbReference type="NCBI Taxonomy" id="408172"/>
    <lineage>
        <taxon>unclassified sequences</taxon>
        <taxon>metagenomes</taxon>
        <taxon>ecological metagenomes</taxon>
    </lineage>
</organism>
<dbReference type="SUPFAM" id="SSF56801">
    <property type="entry name" value="Acetyl-CoA synthetase-like"/>
    <property type="match status" value="1"/>
</dbReference>
<feature type="non-terminal residue" evidence="1">
    <location>
        <position position="1"/>
    </location>
</feature>
<dbReference type="AlphaFoldDB" id="A0A382EDR2"/>
<evidence type="ECO:0000313" key="1">
    <source>
        <dbReference type="EMBL" id="SVB48093.1"/>
    </source>
</evidence>
<feature type="non-terminal residue" evidence="1">
    <location>
        <position position="104"/>
    </location>
</feature>
<protein>
    <submittedName>
        <fullName evidence="1">Uncharacterized protein</fullName>
    </submittedName>
</protein>
<dbReference type="EMBL" id="UINC01043693">
    <property type="protein sequence ID" value="SVB48093.1"/>
    <property type="molecule type" value="Genomic_DNA"/>
</dbReference>
<reference evidence="1" key="1">
    <citation type="submission" date="2018-05" db="EMBL/GenBank/DDBJ databases">
        <authorList>
            <person name="Lanie J.A."/>
            <person name="Ng W.-L."/>
            <person name="Kazmierczak K.M."/>
            <person name="Andrzejewski T.M."/>
            <person name="Davidsen T.M."/>
            <person name="Wayne K.J."/>
            <person name="Tettelin H."/>
            <person name="Glass J.I."/>
            <person name="Rusch D."/>
            <person name="Podicherti R."/>
            <person name="Tsui H.-C.T."/>
            <person name="Winkler M.E."/>
        </authorList>
    </citation>
    <scope>NUCLEOTIDE SEQUENCE</scope>
</reference>
<proteinExistence type="predicted"/>
<accession>A0A382EDR2</accession>
<sequence>LEVIAAVTRLSGAECDSMFEPEGPRMDESLVDSACITKRFGNQSMYQLQLSESLIPPLGDETVLETTVGGLLRDVAKRHPRASALVEVDDDGGTSRRWTYAELL</sequence>
<name>A0A382EDR2_9ZZZZ</name>